<keyword evidence="2 3" id="KW-0505">Motor protein</keyword>
<dbReference type="InterPro" id="IPR036961">
    <property type="entry name" value="Kinesin_motor_dom_sf"/>
</dbReference>
<evidence type="ECO:0000313" key="6">
    <source>
        <dbReference type="EMBL" id="MQL76669.1"/>
    </source>
</evidence>
<dbReference type="PROSITE" id="PS50067">
    <property type="entry name" value="KINESIN_MOTOR_2"/>
    <property type="match status" value="1"/>
</dbReference>
<accession>A0A843U8X1</accession>
<feature type="coiled-coil region" evidence="4">
    <location>
        <begin position="393"/>
        <end position="427"/>
    </location>
</feature>
<dbReference type="GO" id="GO:0005524">
    <property type="term" value="F:ATP binding"/>
    <property type="evidence" value="ECO:0007669"/>
    <property type="project" value="UniProtKB-UniRule"/>
</dbReference>
<keyword evidence="3" id="KW-0547">Nucleotide-binding</keyword>
<evidence type="ECO:0000313" key="7">
    <source>
        <dbReference type="Proteomes" id="UP000652761"/>
    </source>
</evidence>
<dbReference type="AlphaFoldDB" id="A0A843U8X1"/>
<evidence type="ECO:0000259" key="5">
    <source>
        <dbReference type="PROSITE" id="PS50067"/>
    </source>
</evidence>
<dbReference type="GO" id="GO:0007018">
    <property type="term" value="P:microtubule-based movement"/>
    <property type="evidence" value="ECO:0007669"/>
    <property type="project" value="InterPro"/>
</dbReference>
<dbReference type="GO" id="GO:0008017">
    <property type="term" value="F:microtubule binding"/>
    <property type="evidence" value="ECO:0007669"/>
    <property type="project" value="InterPro"/>
</dbReference>
<dbReference type="GO" id="GO:0003777">
    <property type="term" value="F:microtubule motor activity"/>
    <property type="evidence" value="ECO:0007669"/>
    <property type="project" value="InterPro"/>
</dbReference>
<keyword evidence="3" id="KW-0067">ATP-binding</keyword>
<sequence length="633" mass="70266">MCNGRLNGHHQFLKNFEQPHLQNAKRGQGRGFLSADLQILHRPTSRPELFFLSPAGFPELAMEDALQSNSFAPPSSAVLDEGFVGSWGRMKDPQEGCSFSSGQGQDLPANDGDPFEWVLCVPGSKVVTSGLNEISSRDVVLFVNAGGGVLDEGSSLRIGADSFFQGGDVLRTDERIVDAGSCPTTLYQSARFGNFSYTFDGLAPGRYFVDLHFAEIVYTNGPKGIRVFNVFVQEEKVLSEIDIYAVVGANKSLQIVDVGVTVSENGVICIKFEGVHGSPSVSGICIRKAHTTLAPLRKEEHLLCKKCTSAIEVSPTQSRVLNTKSTVRYEKKIEELQTLCKLKTDECYEAWMSLTDANEKLEKLGMELDTKFFQAETLDQTVRKQTDKLKDVSAKYEKDKKHWAAALNQLEAKIQAMKKEQAELSHDAHECTSSIPQLNEMVIGIQALGKMKTMLYKCVEYYLSDVYFSLVVSQCEDLKLKYRNIRVFCRCRPLSKEEVASGYATVIDFEGAKDGDLGLSVAGSTKRIFRFDRVYAPKDDQVNVFADASPLVTSVLDGYNVCIFAYGQTGTGKTFTMEGTEQNRGVNYRTLEELFKVAKERCETFSYNISVSVLEVYNEQIRDLLATSPSSKK</sequence>
<dbReference type="GO" id="GO:0005874">
    <property type="term" value="C:microtubule"/>
    <property type="evidence" value="ECO:0007669"/>
    <property type="project" value="UniProtKB-KW"/>
</dbReference>
<gene>
    <name evidence="6" type="ORF">Taro_009071</name>
</gene>
<dbReference type="InterPro" id="IPR027640">
    <property type="entry name" value="Kinesin-like_fam"/>
</dbReference>
<dbReference type="PANTHER" id="PTHR47972">
    <property type="entry name" value="KINESIN-LIKE PROTEIN KLP-3"/>
    <property type="match status" value="1"/>
</dbReference>
<dbReference type="SUPFAM" id="SSF52540">
    <property type="entry name" value="P-loop containing nucleoside triphosphate hydrolases"/>
    <property type="match status" value="1"/>
</dbReference>
<feature type="binding site" evidence="3">
    <location>
        <begin position="567"/>
        <end position="574"/>
    </location>
    <ligand>
        <name>ATP</name>
        <dbReference type="ChEBI" id="CHEBI:30616"/>
    </ligand>
</feature>
<dbReference type="OrthoDB" id="3176171at2759"/>
<dbReference type="Gene3D" id="2.60.120.430">
    <property type="entry name" value="Galactose-binding lectin"/>
    <property type="match status" value="1"/>
</dbReference>
<dbReference type="InterPro" id="IPR021720">
    <property type="entry name" value="Malectin_dom"/>
</dbReference>
<dbReference type="InterPro" id="IPR001752">
    <property type="entry name" value="Kinesin_motor_dom"/>
</dbReference>
<proteinExistence type="inferred from homology"/>
<name>A0A843U8X1_COLES</name>
<evidence type="ECO:0000256" key="2">
    <source>
        <dbReference type="ARBA" id="ARBA00023175"/>
    </source>
</evidence>
<dbReference type="InterPro" id="IPR027417">
    <property type="entry name" value="P-loop_NTPase"/>
</dbReference>
<keyword evidence="7" id="KW-1185">Reference proteome</keyword>
<dbReference type="Gene3D" id="3.40.850.10">
    <property type="entry name" value="Kinesin motor domain"/>
    <property type="match status" value="1"/>
</dbReference>
<evidence type="ECO:0000256" key="4">
    <source>
        <dbReference type="SAM" id="Coils"/>
    </source>
</evidence>
<comment type="similarity">
    <text evidence="3">Belongs to the TRAFAC class myosin-kinesin ATPase superfamily. Kinesin family.</text>
</comment>
<comment type="caution">
    <text evidence="6">The sequence shown here is derived from an EMBL/GenBank/DDBJ whole genome shotgun (WGS) entry which is preliminary data.</text>
</comment>
<dbReference type="PANTHER" id="PTHR47972:SF18">
    <property type="entry name" value="KINESIN-LIKE PROTEIN KIN-14R"/>
    <property type="match status" value="1"/>
</dbReference>
<protein>
    <recommendedName>
        <fullName evidence="5">Kinesin motor domain-containing protein</fullName>
    </recommendedName>
</protein>
<keyword evidence="1" id="KW-0493">Microtubule</keyword>
<dbReference type="SMART" id="SM00129">
    <property type="entry name" value="KISc"/>
    <property type="match status" value="1"/>
</dbReference>
<dbReference type="Pfam" id="PF11721">
    <property type="entry name" value="Malectin"/>
    <property type="match status" value="1"/>
</dbReference>
<dbReference type="EMBL" id="NMUH01000312">
    <property type="protein sequence ID" value="MQL76669.1"/>
    <property type="molecule type" value="Genomic_DNA"/>
</dbReference>
<feature type="domain" description="Kinesin motor" evidence="5">
    <location>
        <begin position="484"/>
        <end position="633"/>
    </location>
</feature>
<dbReference type="Pfam" id="PF00225">
    <property type="entry name" value="Kinesin"/>
    <property type="match status" value="1"/>
</dbReference>
<keyword evidence="4" id="KW-0175">Coiled coil</keyword>
<organism evidence="6 7">
    <name type="scientific">Colocasia esculenta</name>
    <name type="common">Wild taro</name>
    <name type="synonym">Arum esculentum</name>
    <dbReference type="NCBI Taxonomy" id="4460"/>
    <lineage>
        <taxon>Eukaryota</taxon>
        <taxon>Viridiplantae</taxon>
        <taxon>Streptophyta</taxon>
        <taxon>Embryophyta</taxon>
        <taxon>Tracheophyta</taxon>
        <taxon>Spermatophyta</taxon>
        <taxon>Magnoliopsida</taxon>
        <taxon>Liliopsida</taxon>
        <taxon>Araceae</taxon>
        <taxon>Aroideae</taxon>
        <taxon>Colocasieae</taxon>
        <taxon>Colocasia</taxon>
    </lineage>
</organism>
<evidence type="ECO:0000256" key="3">
    <source>
        <dbReference type="PROSITE-ProRule" id="PRU00283"/>
    </source>
</evidence>
<evidence type="ECO:0000256" key="1">
    <source>
        <dbReference type="ARBA" id="ARBA00022701"/>
    </source>
</evidence>
<dbReference type="Proteomes" id="UP000652761">
    <property type="component" value="Unassembled WGS sequence"/>
</dbReference>
<reference evidence="6" key="1">
    <citation type="submission" date="2017-07" db="EMBL/GenBank/DDBJ databases">
        <title>Taro Niue Genome Assembly and Annotation.</title>
        <authorList>
            <person name="Atibalentja N."/>
            <person name="Keating K."/>
            <person name="Fields C.J."/>
        </authorList>
    </citation>
    <scope>NUCLEOTIDE SEQUENCE</scope>
    <source>
        <strain evidence="6">Niue_2</strain>
        <tissue evidence="6">Leaf</tissue>
    </source>
</reference>